<proteinExistence type="predicted"/>
<sequence length="41" mass="4416">MLEVPWRSDAYATKLVQASGGNASWGPWGAVLESAELTLRP</sequence>
<evidence type="ECO:0000313" key="2">
    <source>
        <dbReference type="Proteomes" id="UP000000377"/>
    </source>
</evidence>
<dbReference type="Proteomes" id="UP000000377">
    <property type="component" value="Chromosome"/>
</dbReference>
<dbReference type="AlphaFoldDB" id="D7BQT0"/>
<accession>D7BQT0</accession>
<dbReference type="HOGENOM" id="CLU_3277060_0_0_11"/>
<keyword evidence="2" id="KW-1185">Reference proteome</keyword>
<organism evidence="1 2">
    <name type="scientific">Streptomyces bingchenggensis (strain BCW-1)</name>
    <dbReference type="NCBI Taxonomy" id="749414"/>
    <lineage>
        <taxon>Bacteria</taxon>
        <taxon>Bacillati</taxon>
        <taxon>Actinomycetota</taxon>
        <taxon>Actinomycetes</taxon>
        <taxon>Kitasatosporales</taxon>
        <taxon>Streptomycetaceae</taxon>
        <taxon>Streptomyces</taxon>
    </lineage>
</organism>
<gene>
    <name evidence="1" type="ordered locus">SBI_06177</name>
</gene>
<name>D7BQT0_STRBB</name>
<reference evidence="1 2" key="1">
    <citation type="journal article" date="2010" name="J. Bacteriol.">
        <title>Genome sequence of the milbemycin-producing bacterium Streptomyces bingchenggensis.</title>
        <authorList>
            <person name="Wang X.J."/>
            <person name="Yan Y.J."/>
            <person name="Zhang B."/>
            <person name="An J."/>
            <person name="Wang J.J."/>
            <person name="Tian J."/>
            <person name="Jiang L."/>
            <person name="Chen Y.H."/>
            <person name="Huang S.X."/>
            <person name="Yin M."/>
            <person name="Zhang J."/>
            <person name="Gao A.L."/>
            <person name="Liu C.X."/>
            <person name="Zhu Z.X."/>
            <person name="Xiang W.S."/>
        </authorList>
    </citation>
    <scope>NUCLEOTIDE SEQUENCE [LARGE SCALE GENOMIC DNA]</scope>
    <source>
        <strain evidence="1 2">BCW-1</strain>
    </source>
</reference>
<evidence type="ECO:0000313" key="1">
    <source>
        <dbReference type="EMBL" id="ADI09297.1"/>
    </source>
</evidence>
<dbReference type="EMBL" id="CP002047">
    <property type="protein sequence ID" value="ADI09297.1"/>
    <property type="molecule type" value="Genomic_DNA"/>
</dbReference>
<protein>
    <submittedName>
        <fullName evidence="1">Uncharacterized protein</fullName>
    </submittedName>
</protein>
<dbReference type="KEGG" id="sbh:SBI_06177"/>